<name>A0ACC0VJL2_9STRA</name>
<reference evidence="1 2" key="1">
    <citation type="journal article" date="2022" name="bioRxiv">
        <title>The genome of the oomycete Peronosclerospora sorghi, a cosmopolitan pathogen of maize and sorghum, is inflated with dispersed pseudogenes.</title>
        <authorList>
            <person name="Fletcher K."/>
            <person name="Martin F."/>
            <person name="Isakeit T."/>
            <person name="Cavanaugh K."/>
            <person name="Magill C."/>
            <person name="Michelmore R."/>
        </authorList>
    </citation>
    <scope>NUCLEOTIDE SEQUENCE [LARGE SCALE GENOMIC DNA]</scope>
    <source>
        <strain evidence="1">P6</strain>
    </source>
</reference>
<gene>
    <name evidence="1" type="ORF">PsorP6_016419</name>
</gene>
<evidence type="ECO:0000313" key="2">
    <source>
        <dbReference type="Proteomes" id="UP001163321"/>
    </source>
</evidence>
<keyword evidence="2" id="KW-1185">Reference proteome</keyword>
<sequence length="799" mass="91597">MRVVSTIVLSSVALHAWLETIAEAASAVNETSNNRVAENKHDNYVQELERDVETPDDDERMMNVFSPLFWRSPKKIFMKIRAGNPEESDPAKMVDDVISTMKHKLTSKALSEKKLLIKHFVKSWGDDVVAMALVKARNSKDKHIVETTKTLSRQLMKYWHEANHNAYEVFEKLKLDKDSEHLGFTDGRMAVLDDFITFKKNGVPDDDALTRSLQRYFESDMKLAWYYRGVTASDAGTSQRNEVKKRFVWTMACEGDLKYRFVRLELHTGAVQQLEKTESTLDLSKVPQQDVEMAKYNELFGLFGSENDFAELVLRAKKATLDDLSVPGKYYEELVLQRLKLQKFPVANMKDFFSANGNTIDTEVEKLQSDFKIEYDKLVGLDEDPVKVFMSRRMEKHKQSLPEEMESKDPYDQLVKTLSEFAEGDLNAAEIIIRAMHRKGDIGEEAKKFMRPLFKRLSDEGINPITFESMMKRRKLRMMRNEDSSPFLPLGDVSVASSSSEGKNLAQLLSAAGNNERNNVGRPVITNDEALLQRLQKRTFNDDVEAEAPNHHLEALSAPKKRQAPSSSDLHSEAENVADNLGMPALRSNDEFQKWLAKLDVNIDMVETVARDLKDKNKKSYDKYGKDKFEMMVLGSMIFTRLKEIAPKWSVSNPELNKALGKTLSANDDEMIKIMGTDFTFDSLEAWELFRIDTRVSFRRVHAKILWLYFSLGFKLKTEYLAEMAFGSEKFKPSKHHLKALTAQTKRPRPQAPSTSDLHIEAETVPADVQPKRRKVDENLDRPMSHEEIGDLLTRESEW</sequence>
<comment type="caution">
    <text evidence="1">The sequence shown here is derived from an EMBL/GenBank/DDBJ whole genome shotgun (WGS) entry which is preliminary data.</text>
</comment>
<accession>A0ACC0VJL2</accession>
<organism evidence="1 2">
    <name type="scientific">Peronosclerospora sorghi</name>
    <dbReference type="NCBI Taxonomy" id="230839"/>
    <lineage>
        <taxon>Eukaryota</taxon>
        <taxon>Sar</taxon>
        <taxon>Stramenopiles</taxon>
        <taxon>Oomycota</taxon>
        <taxon>Peronosporomycetes</taxon>
        <taxon>Peronosporales</taxon>
        <taxon>Peronosporaceae</taxon>
        <taxon>Peronosclerospora</taxon>
    </lineage>
</organism>
<evidence type="ECO:0000313" key="1">
    <source>
        <dbReference type="EMBL" id="KAI9906674.1"/>
    </source>
</evidence>
<dbReference type="EMBL" id="CM047587">
    <property type="protein sequence ID" value="KAI9906674.1"/>
    <property type="molecule type" value="Genomic_DNA"/>
</dbReference>
<dbReference type="Proteomes" id="UP001163321">
    <property type="component" value="Chromosome 8"/>
</dbReference>
<protein>
    <submittedName>
        <fullName evidence="1">Uncharacterized protein</fullName>
    </submittedName>
</protein>
<proteinExistence type="predicted"/>